<dbReference type="EMBL" id="JAVHJL010000002">
    <property type="protein sequence ID" value="KAK6509472.1"/>
    <property type="molecule type" value="Genomic_DNA"/>
</dbReference>
<name>A0AAV9WIW7_9PEZI</name>
<evidence type="ECO:0000256" key="1">
    <source>
        <dbReference type="SAM" id="MobiDB-lite"/>
    </source>
</evidence>
<sequence>MAGLKDLGSVDTTATTAEAGPSVTKEVAAPAEVENTTASKGGKKKNKKKK</sequence>
<evidence type="ECO:0000313" key="3">
    <source>
        <dbReference type="Proteomes" id="UP001370758"/>
    </source>
</evidence>
<evidence type="ECO:0000313" key="2">
    <source>
        <dbReference type="EMBL" id="KAK6509472.1"/>
    </source>
</evidence>
<dbReference type="Proteomes" id="UP001370758">
    <property type="component" value="Unassembled WGS sequence"/>
</dbReference>
<organism evidence="2 3">
    <name type="scientific">Arthrobotrys musiformis</name>
    <dbReference type="NCBI Taxonomy" id="47236"/>
    <lineage>
        <taxon>Eukaryota</taxon>
        <taxon>Fungi</taxon>
        <taxon>Dikarya</taxon>
        <taxon>Ascomycota</taxon>
        <taxon>Pezizomycotina</taxon>
        <taxon>Orbiliomycetes</taxon>
        <taxon>Orbiliales</taxon>
        <taxon>Orbiliaceae</taxon>
        <taxon>Arthrobotrys</taxon>
    </lineage>
</organism>
<accession>A0AAV9WIW7</accession>
<gene>
    <name evidence="2" type="ORF">TWF481_004216</name>
</gene>
<proteinExistence type="predicted"/>
<feature type="region of interest" description="Disordered" evidence="1">
    <location>
        <begin position="1"/>
        <end position="50"/>
    </location>
</feature>
<protein>
    <submittedName>
        <fullName evidence="2">Uncharacterized protein</fullName>
    </submittedName>
</protein>
<reference evidence="2 3" key="1">
    <citation type="submission" date="2023-08" db="EMBL/GenBank/DDBJ databases">
        <authorList>
            <person name="Palmer J.M."/>
        </authorList>
    </citation>
    <scope>NUCLEOTIDE SEQUENCE [LARGE SCALE GENOMIC DNA]</scope>
    <source>
        <strain evidence="2 3">TWF481</strain>
    </source>
</reference>
<dbReference type="AlphaFoldDB" id="A0AAV9WIW7"/>
<keyword evidence="3" id="KW-1185">Reference proteome</keyword>
<feature type="compositionally biased region" description="Basic residues" evidence="1">
    <location>
        <begin position="41"/>
        <end position="50"/>
    </location>
</feature>
<comment type="caution">
    <text evidence="2">The sequence shown here is derived from an EMBL/GenBank/DDBJ whole genome shotgun (WGS) entry which is preliminary data.</text>
</comment>